<dbReference type="OrthoDB" id="5245202at2"/>
<dbReference type="AlphaFoldDB" id="A0A0F0KR56"/>
<reference evidence="2 3" key="1">
    <citation type="submission" date="2015-02" db="EMBL/GenBank/DDBJ databases">
        <title>Draft genome sequences of ten Microbacterium spp. with emphasis on heavy metal contaminated environments.</title>
        <authorList>
            <person name="Corretto E."/>
        </authorList>
    </citation>
    <scope>NUCLEOTIDE SEQUENCE [LARGE SCALE GENOMIC DNA]</scope>
    <source>
        <strain evidence="2 3">BEL163</strain>
    </source>
</reference>
<evidence type="ECO:0000313" key="3">
    <source>
        <dbReference type="Proteomes" id="UP000033725"/>
    </source>
</evidence>
<accession>A0A0F0KR56</accession>
<dbReference type="PATRIC" id="fig|82380.10.peg.1714"/>
<protein>
    <submittedName>
        <fullName evidence="2">Uncharacterized protein</fullName>
    </submittedName>
</protein>
<gene>
    <name evidence="2" type="ORF">RN51_01705</name>
</gene>
<dbReference type="RefSeq" id="WP_045263604.1">
    <property type="nucleotide sequence ID" value="NZ_JYIV01000024.1"/>
</dbReference>
<keyword evidence="1" id="KW-0812">Transmembrane</keyword>
<organism evidence="2 3">
    <name type="scientific">Microbacterium oxydans</name>
    <dbReference type="NCBI Taxonomy" id="82380"/>
    <lineage>
        <taxon>Bacteria</taxon>
        <taxon>Bacillati</taxon>
        <taxon>Actinomycetota</taxon>
        <taxon>Actinomycetes</taxon>
        <taxon>Micrococcales</taxon>
        <taxon>Microbacteriaceae</taxon>
        <taxon>Microbacterium</taxon>
    </lineage>
</organism>
<evidence type="ECO:0000313" key="2">
    <source>
        <dbReference type="EMBL" id="KJL22959.1"/>
    </source>
</evidence>
<sequence>MTGSTYKVTAIRRPTTEQIATHERVKAMQANQLPVVRKAAEKWRNGLGFSGAAVAAASLLTSPEVLATASESQRIQGGWVVLAALVATLIAVGGSLRASFGWPKIQSLSLNKVKAWERAEVRKSIWWLRTSMIATLVAIVAASAGVAVLLFGFVLP</sequence>
<dbReference type="Proteomes" id="UP000033725">
    <property type="component" value="Unassembled WGS sequence"/>
</dbReference>
<feature type="transmembrane region" description="Helical" evidence="1">
    <location>
        <begin position="47"/>
        <end position="67"/>
    </location>
</feature>
<proteinExistence type="predicted"/>
<evidence type="ECO:0000256" key="1">
    <source>
        <dbReference type="SAM" id="Phobius"/>
    </source>
</evidence>
<feature type="transmembrane region" description="Helical" evidence="1">
    <location>
        <begin position="79"/>
        <end position="100"/>
    </location>
</feature>
<keyword evidence="1" id="KW-1133">Transmembrane helix</keyword>
<feature type="transmembrane region" description="Helical" evidence="1">
    <location>
        <begin position="132"/>
        <end position="155"/>
    </location>
</feature>
<name>A0A0F0KR56_9MICO</name>
<dbReference type="EMBL" id="JYIV01000024">
    <property type="protein sequence ID" value="KJL22959.1"/>
    <property type="molecule type" value="Genomic_DNA"/>
</dbReference>
<comment type="caution">
    <text evidence="2">The sequence shown here is derived from an EMBL/GenBank/DDBJ whole genome shotgun (WGS) entry which is preliminary data.</text>
</comment>
<keyword evidence="1" id="KW-0472">Membrane</keyword>